<gene>
    <name evidence="4" type="primary">porA</name>
    <name evidence="4" type="ORF">ENU72_01035</name>
</gene>
<keyword evidence="4" id="KW-0670">Pyruvate</keyword>
<dbReference type="Gene3D" id="3.40.50.920">
    <property type="match status" value="1"/>
</dbReference>
<keyword evidence="1" id="KW-0560">Oxidoreductase</keyword>
<evidence type="ECO:0000259" key="3">
    <source>
        <dbReference type="Pfam" id="PF17147"/>
    </source>
</evidence>
<proteinExistence type="predicted"/>
<accession>A0A7V3ZSV3</accession>
<dbReference type="FunFam" id="3.40.50.970:FF:000012">
    <property type="entry name" value="Pyruvate:ferredoxin (Flavodoxin) oxidoreductase"/>
    <property type="match status" value="1"/>
</dbReference>
<dbReference type="AlphaFoldDB" id="A0A7V3ZSV3"/>
<dbReference type="GO" id="GO:0006979">
    <property type="term" value="P:response to oxidative stress"/>
    <property type="evidence" value="ECO:0007669"/>
    <property type="project" value="TreeGrafter"/>
</dbReference>
<dbReference type="InterPro" id="IPR029061">
    <property type="entry name" value="THDP-binding"/>
</dbReference>
<organism evidence="4">
    <name type="scientific">candidate division WOR-3 bacterium</name>
    <dbReference type="NCBI Taxonomy" id="2052148"/>
    <lineage>
        <taxon>Bacteria</taxon>
        <taxon>Bacteria division WOR-3</taxon>
    </lineage>
</organism>
<dbReference type="GO" id="GO:0019752">
    <property type="term" value="P:carboxylic acid metabolic process"/>
    <property type="evidence" value="ECO:0007669"/>
    <property type="project" value="UniProtKB-ARBA"/>
</dbReference>
<evidence type="ECO:0000259" key="2">
    <source>
        <dbReference type="Pfam" id="PF01855"/>
    </source>
</evidence>
<dbReference type="InterPro" id="IPR033412">
    <property type="entry name" value="PFOR_II"/>
</dbReference>
<feature type="domain" description="Pyruvate flavodoxin/ferredoxin oxidoreductase pyrimidine binding" evidence="2">
    <location>
        <begin position="16"/>
        <end position="235"/>
    </location>
</feature>
<reference evidence="4" key="1">
    <citation type="journal article" date="2020" name="mSystems">
        <title>Genome- and Community-Level Interaction Insights into Carbon Utilization and Element Cycling Functions of Hydrothermarchaeota in Hydrothermal Sediment.</title>
        <authorList>
            <person name="Zhou Z."/>
            <person name="Liu Y."/>
            <person name="Xu W."/>
            <person name="Pan J."/>
            <person name="Luo Z.H."/>
            <person name="Li M."/>
        </authorList>
    </citation>
    <scope>NUCLEOTIDE SEQUENCE [LARGE SCALE GENOMIC DNA]</scope>
    <source>
        <strain evidence="4">SpSt-695</strain>
    </source>
</reference>
<dbReference type="GO" id="GO:0016903">
    <property type="term" value="F:oxidoreductase activity, acting on the aldehyde or oxo group of donors"/>
    <property type="evidence" value="ECO:0007669"/>
    <property type="project" value="UniProtKB-ARBA"/>
</dbReference>
<dbReference type="Pfam" id="PF01855">
    <property type="entry name" value="POR_N"/>
    <property type="match status" value="1"/>
</dbReference>
<evidence type="ECO:0000313" key="4">
    <source>
        <dbReference type="EMBL" id="HGK53591.1"/>
    </source>
</evidence>
<dbReference type="Pfam" id="PF17147">
    <property type="entry name" value="PFOR_II"/>
    <property type="match status" value="1"/>
</dbReference>
<feature type="domain" description="Pyruvate:ferredoxin oxidoreductase core" evidence="3">
    <location>
        <begin position="260"/>
        <end position="360"/>
    </location>
</feature>
<dbReference type="PANTHER" id="PTHR32154:SF0">
    <property type="entry name" value="PYRUVATE-FLAVODOXIN OXIDOREDUCTASE-RELATED"/>
    <property type="match status" value="1"/>
</dbReference>
<evidence type="ECO:0000256" key="1">
    <source>
        <dbReference type="ARBA" id="ARBA00023002"/>
    </source>
</evidence>
<dbReference type="FunFam" id="3.40.50.920:FF:000010">
    <property type="entry name" value="Pyruvate ferredoxin oxidoreductase, alpha subunit"/>
    <property type="match status" value="1"/>
</dbReference>
<sequence>MKNLKVIMGNHALSYGAKLSRVEVISAYPITPQTQVVELLSEMVGSGELNARFVNVESEHSALAVCISASIAGARAFTATSAQGLALMHELLHWASSARTPIVMGVINRAMATPWSIWTEQTDSLSQRDTGWMQIYCESNQEVLDSVILSYKVGERVFLPTMIVLEAFVLSHTSEPVEIPDQKIVDDFLPPYKNPLALNTSNPRAIGAVTSPDFYMEFRYKIQKAMEEAIDIIKEEGKKFEEKFGRYWGLVESFFAEDSEIVIVCAGAYSSTVKYAVKKMRENGKNIGVLRIRVFRPFPYDEIRKYLVGKKVIVLDRNISFGAGGIFFQEIKSALFGQKKTKCAGYILGLGGRDITPSTIEEIVSDFLKRKKFEEINFWGLKK</sequence>
<protein>
    <submittedName>
        <fullName evidence="4">Pyruvate ferredoxin oxidoreductase</fullName>
    </submittedName>
</protein>
<dbReference type="SUPFAM" id="SSF52518">
    <property type="entry name" value="Thiamin diphosphate-binding fold (THDP-binding)"/>
    <property type="match status" value="1"/>
</dbReference>
<dbReference type="Gene3D" id="3.40.50.970">
    <property type="match status" value="1"/>
</dbReference>
<dbReference type="CDD" id="cd07034">
    <property type="entry name" value="TPP_PYR_PFOR_IOR-alpha_like"/>
    <property type="match status" value="1"/>
</dbReference>
<dbReference type="SUPFAM" id="SSF52922">
    <property type="entry name" value="TK C-terminal domain-like"/>
    <property type="match status" value="1"/>
</dbReference>
<dbReference type="PANTHER" id="PTHR32154">
    <property type="entry name" value="PYRUVATE-FLAVODOXIN OXIDOREDUCTASE-RELATED"/>
    <property type="match status" value="1"/>
</dbReference>
<dbReference type="InterPro" id="IPR050722">
    <property type="entry name" value="Pyruvate:ferred/Flavod_OxRd"/>
</dbReference>
<dbReference type="EMBL" id="DTDP01000041">
    <property type="protein sequence ID" value="HGK53591.1"/>
    <property type="molecule type" value="Genomic_DNA"/>
</dbReference>
<name>A0A7V3ZSV3_UNCW3</name>
<dbReference type="InterPro" id="IPR009014">
    <property type="entry name" value="Transketo_C/PFOR_II"/>
</dbReference>
<dbReference type="InterPro" id="IPR002880">
    <property type="entry name" value="Pyrv_Fd/Flavodoxin_OxRdtase_N"/>
</dbReference>
<comment type="caution">
    <text evidence="4">The sequence shown here is derived from an EMBL/GenBank/DDBJ whole genome shotgun (WGS) entry which is preliminary data.</text>
</comment>